<proteinExistence type="inferred from homology"/>
<evidence type="ECO:0000256" key="2">
    <source>
        <dbReference type="ARBA" id="ARBA00001947"/>
    </source>
</evidence>
<dbReference type="GO" id="GO:0034039">
    <property type="term" value="F:8-oxo-7,8-dihydroguanine DNA N-glycosylase activity"/>
    <property type="evidence" value="ECO:0007669"/>
    <property type="project" value="TreeGrafter"/>
</dbReference>
<dbReference type="AlphaFoldDB" id="A0A2W7I232"/>
<dbReference type="GO" id="GO:0003690">
    <property type="term" value="F:double-stranded DNA binding"/>
    <property type="evidence" value="ECO:0007669"/>
    <property type="project" value="UniProtKB-ARBA"/>
</dbReference>
<evidence type="ECO:0000256" key="4">
    <source>
        <dbReference type="ARBA" id="ARBA00011245"/>
    </source>
</evidence>
<dbReference type="InterPro" id="IPR035937">
    <property type="entry name" value="FPG_N"/>
</dbReference>
<evidence type="ECO:0000256" key="13">
    <source>
        <dbReference type="ARBA" id="ARBA00023268"/>
    </source>
</evidence>
<keyword evidence="12 19" id="KW-0456">Lyase</keyword>
<dbReference type="GO" id="GO:0003684">
    <property type="term" value="F:damaged DNA binding"/>
    <property type="evidence" value="ECO:0007669"/>
    <property type="project" value="InterPro"/>
</dbReference>
<dbReference type="FunFam" id="1.10.8.50:FF:000003">
    <property type="entry name" value="Formamidopyrimidine-DNA glycosylase"/>
    <property type="match status" value="1"/>
</dbReference>
<keyword evidence="13" id="KW-0511">Multifunctional enzyme</keyword>
<dbReference type="RefSeq" id="WP_111517930.1">
    <property type="nucleotide sequence ID" value="NZ_QKUB01000001.1"/>
</dbReference>
<dbReference type="NCBIfam" id="TIGR00577">
    <property type="entry name" value="fpg"/>
    <property type="match status" value="1"/>
</dbReference>
<keyword evidence="11" id="KW-0234">DNA repair</keyword>
<evidence type="ECO:0000259" key="17">
    <source>
        <dbReference type="PROSITE" id="PS51066"/>
    </source>
</evidence>
<dbReference type="Pfam" id="PF01149">
    <property type="entry name" value="Fapy_DNA_glyco"/>
    <property type="match status" value="1"/>
</dbReference>
<evidence type="ECO:0000256" key="16">
    <source>
        <dbReference type="PROSITE-ProRule" id="PRU00391"/>
    </source>
</evidence>
<feature type="domain" description="FPG-type" evidence="17">
    <location>
        <begin position="238"/>
        <end position="272"/>
    </location>
</feature>
<evidence type="ECO:0000256" key="7">
    <source>
        <dbReference type="ARBA" id="ARBA00022771"/>
    </source>
</evidence>
<dbReference type="PANTHER" id="PTHR22993:SF9">
    <property type="entry name" value="FORMAMIDOPYRIMIDINE-DNA GLYCOSYLASE"/>
    <property type="match status" value="1"/>
</dbReference>
<comment type="caution">
    <text evidence="19">The sequence shown here is derived from an EMBL/GenBank/DDBJ whole genome shotgun (WGS) entry which is preliminary data.</text>
</comment>
<reference evidence="19 20" key="1">
    <citation type="submission" date="2018-06" db="EMBL/GenBank/DDBJ databases">
        <title>Genomic Encyclopedia of Archaeal and Bacterial Type Strains, Phase II (KMG-II): from individual species to whole genera.</title>
        <authorList>
            <person name="Goeker M."/>
        </authorList>
    </citation>
    <scope>NUCLEOTIDE SEQUENCE [LARGE SCALE GENOMIC DNA]</scope>
    <source>
        <strain evidence="19 20">ATCC 51348</strain>
    </source>
</reference>
<accession>A0A2W7I232</accession>
<dbReference type="NCBIfam" id="NF002211">
    <property type="entry name" value="PRK01103.1"/>
    <property type="match status" value="1"/>
</dbReference>
<dbReference type="InterPro" id="IPR020629">
    <property type="entry name" value="FPG_Glyclase"/>
</dbReference>
<dbReference type="InterPro" id="IPR000214">
    <property type="entry name" value="Znf_DNA_glyclase/AP_lyase"/>
</dbReference>
<evidence type="ECO:0000256" key="3">
    <source>
        <dbReference type="ARBA" id="ARBA00009409"/>
    </source>
</evidence>
<keyword evidence="9" id="KW-0862">Zinc</keyword>
<dbReference type="SMART" id="SM01232">
    <property type="entry name" value="H2TH"/>
    <property type="match status" value="1"/>
</dbReference>
<dbReference type="InterPro" id="IPR012319">
    <property type="entry name" value="FPG_cat"/>
</dbReference>
<evidence type="ECO:0000313" key="19">
    <source>
        <dbReference type="EMBL" id="PZW01496.1"/>
    </source>
</evidence>
<sequence length="274" mass="31839">MPELPEVKVVVKNLKESILFKKIKKIDILKEKIIKECSPEFFQSNLKDATITNITNRGKFIIFHFDNDLILLSHLRMEGKYRFYSTETSNHKHLMVKFIFHDQSELHYLDSRMFGTYHLRTKDNYLTSFPLSKMASEPKDTSVDWLKNRLLRSSSAIKSQLLDQTILVGLGNIYVDEALFASNVHPLSVARNMPTQKLEEILKNAQQIMDKSYELGGSTIHTYESFNGQIGSYQDHLKIHNDKIKECPICKGKISKIKVNGRGTYLCERCQRRY</sequence>
<dbReference type="Pfam" id="PF06831">
    <property type="entry name" value="H2TH"/>
    <property type="match status" value="1"/>
</dbReference>
<dbReference type="SUPFAM" id="SSF57716">
    <property type="entry name" value="Glucocorticoid receptor-like (DNA-binding domain)"/>
    <property type="match status" value="1"/>
</dbReference>
<dbReference type="Gene3D" id="3.20.190.10">
    <property type="entry name" value="MutM-like, N-terminal"/>
    <property type="match status" value="1"/>
</dbReference>
<evidence type="ECO:0000256" key="15">
    <source>
        <dbReference type="ARBA" id="ARBA00044632"/>
    </source>
</evidence>
<name>A0A2W7I232_9BACT</name>
<evidence type="ECO:0000256" key="9">
    <source>
        <dbReference type="ARBA" id="ARBA00022833"/>
    </source>
</evidence>
<dbReference type="GO" id="GO:0008270">
    <property type="term" value="F:zinc ion binding"/>
    <property type="evidence" value="ECO:0007669"/>
    <property type="project" value="UniProtKB-KW"/>
</dbReference>
<keyword evidence="6" id="KW-0227">DNA damage</keyword>
<dbReference type="CDD" id="cd08966">
    <property type="entry name" value="EcFpg-like_N"/>
    <property type="match status" value="1"/>
</dbReference>
<evidence type="ECO:0000259" key="18">
    <source>
        <dbReference type="PROSITE" id="PS51068"/>
    </source>
</evidence>
<dbReference type="InterPro" id="IPR010663">
    <property type="entry name" value="Znf_FPG/IleRS"/>
</dbReference>
<dbReference type="PROSITE" id="PS51066">
    <property type="entry name" value="ZF_FPG_2"/>
    <property type="match status" value="1"/>
</dbReference>
<feature type="domain" description="Formamidopyrimidine-DNA glycosylase catalytic" evidence="18">
    <location>
        <begin position="2"/>
        <end position="115"/>
    </location>
</feature>
<comment type="subunit">
    <text evidence="4">Monomer.</text>
</comment>
<dbReference type="OrthoDB" id="9800855at2"/>
<keyword evidence="10" id="KW-0238">DNA-binding</keyword>
<keyword evidence="20" id="KW-1185">Reference proteome</keyword>
<comment type="cofactor">
    <cofactor evidence="2">
        <name>Zn(2+)</name>
        <dbReference type="ChEBI" id="CHEBI:29105"/>
    </cofactor>
</comment>
<evidence type="ECO:0000256" key="10">
    <source>
        <dbReference type="ARBA" id="ARBA00023125"/>
    </source>
</evidence>
<protein>
    <submittedName>
        <fullName evidence="19">DNA-(Apurinic or apyrimidinic site) lyase</fullName>
    </submittedName>
</protein>
<gene>
    <name evidence="19" type="ORF">BCF89_10111</name>
</gene>
<keyword evidence="14" id="KW-0326">Glycosidase</keyword>
<evidence type="ECO:0000256" key="6">
    <source>
        <dbReference type="ARBA" id="ARBA00022763"/>
    </source>
</evidence>
<organism evidence="19 20">
    <name type="scientific">Metamycoplasma auris</name>
    <dbReference type="NCBI Taxonomy" id="51363"/>
    <lineage>
        <taxon>Bacteria</taxon>
        <taxon>Bacillati</taxon>
        <taxon>Mycoplasmatota</taxon>
        <taxon>Mycoplasmoidales</taxon>
        <taxon>Metamycoplasmataceae</taxon>
        <taxon>Metamycoplasma</taxon>
    </lineage>
</organism>
<comment type="catalytic activity">
    <reaction evidence="15">
        <text>2'-deoxyribonucleotide-(2'-deoxyribose 5'-phosphate)-2'-deoxyribonucleotide-DNA = a 3'-end 2'-deoxyribonucleotide-(2,3-dehydro-2,3-deoxyribose 5'-phosphate)-DNA + a 5'-end 5'-phospho-2'-deoxyribonucleoside-DNA + H(+)</text>
        <dbReference type="Rhea" id="RHEA:66592"/>
        <dbReference type="Rhea" id="RHEA-COMP:13180"/>
        <dbReference type="Rhea" id="RHEA-COMP:16897"/>
        <dbReference type="Rhea" id="RHEA-COMP:17067"/>
        <dbReference type="ChEBI" id="CHEBI:15378"/>
        <dbReference type="ChEBI" id="CHEBI:136412"/>
        <dbReference type="ChEBI" id="CHEBI:157695"/>
        <dbReference type="ChEBI" id="CHEBI:167181"/>
        <dbReference type="EC" id="4.2.99.18"/>
    </reaction>
</comment>
<evidence type="ECO:0000313" key="20">
    <source>
        <dbReference type="Proteomes" id="UP000249646"/>
    </source>
</evidence>
<dbReference type="InterPro" id="IPR015886">
    <property type="entry name" value="H2TH_FPG"/>
</dbReference>
<dbReference type="PANTHER" id="PTHR22993">
    <property type="entry name" value="FORMAMIDOPYRIMIDINE-DNA GLYCOSYLASE"/>
    <property type="match status" value="1"/>
</dbReference>
<evidence type="ECO:0000256" key="12">
    <source>
        <dbReference type="ARBA" id="ARBA00023239"/>
    </source>
</evidence>
<dbReference type="SUPFAM" id="SSF81624">
    <property type="entry name" value="N-terminal domain of MutM-like DNA repair proteins"/>
    <property type="match status" value="1"/>
</dbReference>
<dbReference type="SUPFAM" id="SSF46946">
    <property type="entry name" value="S13-like H2TH domain"/>
    <property type="match status" value="1"/>
</dbReference>
<dbReference type="SMART" id="SM00898">
    <property type="entry name" value="Fapy_DNA_glyco"/>
    <property type="match status" value="1"/>
</dbReference>
<dbReference type="GO" id="GO:0140078">
    <property type="term" value="F:class I DNA-(apurinic or apyrimidinic site) endonuclease activity"/>
    <property type="evidence" value="ECO:0007669"/>
    <property type="project" value="UniProtKB-EC"/>
</dbReference>
<evidence type="ECO:0000256" key="14">
    <source>
        <dbReference type="ARBA" id="ARBA00023295"/>
    </source>
</evidence>
<dbReference type="PROSITE" id="PS51068">
    <property type="entry name" value="FPG_CAT"/>
    <property type="match status" value="1"/>
</dbReference>
<evidence type="ECO:0000256" key="8">
    <source>
        <dbReference type="ARBA" id="ARBA00022801"/>
    </source>
</evidence>
<keyword evidence="5" id="KW-0479">Metal-binding</keyword>
<dbReference type="PROSITE" id="PS01242">
    <property type="entry name" value="ZF_FPG_1"/>
    <property type="match status" value="1"/>
</dbReference>
<dbReference type="Pfam" id="PF06827">
    <property type="entry name" value="zf-FPG_IleRS"/>
    <property type="match status" value="1"/>
</dbReference>
<comment type="similarity">
    <text evidence="3">Belongs to the FPG family.</text>
</comment>
<dbReference type="EMBL" id="QKUB01000001">
    <property type="protein sequence ID" value="PZW01496.1"/>
    <property type="molecule type" value="Genomic_DNA"/>
</dbReference>
<evidence type="ECO:0000256" key="1">
    <source>
        <dbReference type="ARBA" id="ARBA00001668"/>
    </source>
</evidence>
<comment type="catalytic activity">
    <reaction evidence="1">
        <text>Hydrolysis of DNA containing ring-opened 7-methylguanine residues, releasing 2,6-diamino-4-hydroxy-5-(N-methyl)formamidopyrimidine.</text>
        <dbReference type="EC" id="3.2.2.23"/>
    </reaction>
</comment>
<evidence type="ECO:0000256" key="5">
    <source>
        <dbReference type="ARBA" id="ARBA00022723"/>
    </source>
</evidence>
<dbReference type="InterPro" id="IPR010979">
    <property type="entry name" value="Ribosomal_uS13-like_H2TH"/>
</dbReference>
<dbReference type="Gene3D" id="1.10.8.50">
    <property type="match status" value="1"/>
</dbReference>
<evidence type="ECO:0000256" key="11">
    <source>
        <dbReference type="ARBA" id="ARBA00023204"/>
    </source>
</evidence>
<dbReference type="InterPro" id="IPR015887">
    <property type="entry name" value="DNA_glyclase_Znf_dom_DNA_BS"/>
</dbReference>
<keyword evidence="8" id="KW-0378">Hydrolase</keyword>
<dbReference type="Proteomes" id="UP000249646">
    <property type="component" value="Unassembled WGS sequence"/>
</dbReference>
<dbReference type="GO" id="GO:0006284">
    <property type="term" value="P:base-excision repair"/>
    <property type="evidence" value="ECO:0007669"/>
    <property type="project" value="InterPro"/>
</dbReference>
<keyword evidence="7 16" id="KW-0863">Zinc-finger</keyword>